<dbReference type="STRING" id="5722.A2E212"/>
<dbReference type="VEuPathDB" id="TrichDB:TVAG_164710"/>
<dbReference type="GO" id="GO:0006612">
    <property type="term" value="P:protein targeting to membrane"/>
    <property type="evidence" value="ECO:0000318"/>
    <property type="project" value="GO_Central"/>
</dbReference>
<comment type="subcellular location">
    <subcellularLocation>
        <location evidence="1">Membrane</location>
        <topology evidence="1">Multi-pass membrane protein</topology>
    </subcellularLocation>
</comment>
<feature type="transmembrane region" description="Helical" evidence="7">
    <location>
        <begin position="154"/>
        <end position="178"/>
    </location>
</feature>
<sequence>MLQMAIVPAKRDIFHTIAYYFFRVFGPTMLTAGIVGIAAMNWIFLIFPMSRESGKVIVMLLFILDLPPLFMYLYSIIYAISGDNGTLQEALRNNVRNHRINENLLRSLPVCDKCGLPKPPRCHHCSFCNKCHLRMDHHCPALGRCVAVKNMQPFLVMLTWGQILTTVFLVQLLFPYFYLGEFVIIVYCMAGLLLVLLICLTGLKMDVMYRVKTNTTVVEILSSSKYRPYDLCYEENMRQVFGTGRFRFLIPRKSTMTGFEWAEPRFRNDSNATENHDYEFKNVDVA</sequence>
<feature type="transmembrane region" description="Helical" evidence="7">
    <location>
        <begin position="56"/>
        <end position="80"/>
    </location>
</feature>
<dbReference type="PANTHER" id="PTHR22883">
    <property type="entry name" value="ZINC FINGER DHHC DOMAIN CONTAINING PROTEIN"/>
    <property type="match status" value="1"/>
</dbReference>
<keyword evidence="4 7" id="KW-1133">Transmembrane helix</keyword>
<dbReference type="GO" id="GO:0005783">
    <property type="term" value="C:endoplasmic reticulum"/>
    <property type="evidence" value="ECO:0000318"/>
    <property type="project" value="GO_Central"/>
</dbReference>
<dbReference type="GO" id="GO:0019706">
    <property type="term" value="F:protein-cysteine S-palmitoyltransferase activity"/>
    <property type="evidence" value="ECO:0000318"/>
    <property type="project" value="GO_Central"/>
</dbReference>
<evidence type="ECO:0000256" key="6">
    <source>
        <dbReference type="ARBA" id="ARBA00023315"/>
    </source>
</evidence>
<dbReference type="InParanoid" id="A2E212"/>
<keyword evidence="10" id="KW-1185">Reference proteome</keyword>
<comment type="domain">
    <text evidence="7">The DHHC domain is required for palmitoyltransferase activity.</text>
</comment>
<dbReference type="eggNOG" id="KOG1315">
    <property type="taxonomic scope" value="Eukaryota"/>
</dbReference>
<comment type="similarity">
    <text evidence="7">Belongs to the DHHC palmitoyltransferase family.</text>
</comment>
<evidence type="ECO:0000259" key="8">
    <source>
        <dbReference type="Pfam" id="PF01529"/>
    </source>
</evidence>
<comment type="catalytic activity">
    <reaction evidence="7">
        <text>L-cysteinyl-[protein] + hexadecanoyl-CoA = S-hexadecanoyl-L-cysteinyl-[protein] + CoA</text>
        <dbReference type="Rhea" id="RHEA:36683"/>
        <dbReference type="Rhea" id="RHEA-COMP:10131"/>
        <dbReference type="Rhea" id="RHEA-COMP:11032"/>
        <dbReference type="ChEBI" id="CHEBI:29950"/>
        <dbReference type="ChEBI" id="CHEBI:57287"/>
        <dbReference type="ChEBI" id="CHEBI:57379"/>
        <dbReference type="ChEBI" id="CHEBI:74151"/>
        <dbReference type="EC" id="2.3.1.225"/>
    </reaction>
</comment>
<dbReference type="AlphaFoldDB" id="A2E212"/>
<dbReference type="EC" id="2.3.1.225" evidence="7"/>
<evidence type="ECO:0000256" key="3">
    <source>
        <dbReference type="ARBA" id="ARBA00022692"/>
    </source>
</evidence>
<dbReference type="RefSeq" id="XP_001325584.1">
    <property type="nucleotide sequence ID" value="XM_001325549.1"/>
</dbReference>
<evidence type="ECO:0000256" key="1">
    <source>
        <dbReference type="ARBA" id="ARBA00004141"/>
    </source>
</evidence>
<reference evidence="9" key="1">
    <citation type="submission" date="2006-10" db="EMBL/GenBank/DDBJ databases">
        <authorList>
            <person name="Amadeo P."/>
            <person name="Zhao Q."/>
            <person name="Wortman J."/>
            <person name="Fraser-Liggett C."/>
            <person name="Carlton J."/>
        </authorList>
    </citation>
    <scope>NUCLEOTIDE SEQUENCE</scope>
    <source>
        <strain evidence="9">G3</strain>
    </source>
</reference>
<keyword evidence="3 7" id="KW-0812">Transmembrane</keyword>
<dbReference type="FunCoup" id="A2E212">
    <property type="interactions" value="211"/>
</dbReference>
<gene>
    <name evidence="9" type="ORF">TVAG_164710</name>
</gene>
<keyword evidence="2 7" id="KW-0808">Transferase</keyword>
<protein>
    <recommendedName>
        <fullName evidence="7">Palmitoyltransferase</fullName>
        <ecNumber evidence="7">2.3.1.225</ecNumber>
    </recommendedName>
</protein>
<reference evidence="9" key="2">
    <citation type="journal article" date="2007" name="Science">
        <title>Draft genome sequence of the sexually transmitted pathogen Trichomonas vaginalis.</title>
        <authorList>
            <person name="Carlton J.M."/>
            <person name="Hirt R.P."/>
            <person name="Silva J.C."/>
            <person name="Delcher A.L."/>
            <person name="Schatz M."/>
            <person name="Zhao Q."/>
            <person name="Wortman J.R."/>
            <person name="Bidwell S.L."/>
            <person name="Alsmark U.C.M."/>
            <person name="Besteiro S."/>
            <person name="Sicheritz-Ponten T."/>
            <person name="Noel C.J."/>
            <person name="Dacks J.B."/>
            <person name="Foster P.G."/>
            <person name="Simillion C."/>
            <person name="Van de Peer Y."/>
            <person name="Miranda-Saavedra D."/>
            <person name="Barton G.J."/>
            <person name="Westrop G.D."/>
            <person name="Mueller S."/>
            <person name="Dessi D."/>
            <person name="Fiori P.L."/>
            <person name="Ren Q."/>
            <person name="Paulsen I."/>
            <person name="Zhang H."/>
            <person name="Bastida-Corcuera F.D."/>
            <person name="Simoes-Barbosa A."/>
            <person name="Brown M.T."/>
            <person name="Hayes R.D."/>
            <person name="Mukherjee M."/>
            <person name="Okumura C.Y."/>
            <person name="Schneider R."/>
            <person name="Smith A.J."/>
            <person name="Vanacova S."/>
            <person name="Villalvazo M."/>
            <person name="Haas B.J."/>
            <person name="Pertea M."/>
            <person name="Feldblyum T.V."/>
            <person name="Utterback T.R."/>
            <person name="Shu C.L."/>
            <person name="Osoegawa K."/>
            <person name="de Jong P.J."/>
            <person name="Hrdy I."/>
            <person name="Horvathova L."/>
            <person name="Zubacova Z."/>
            <person name="Dolezal P."/>
            <person name="Malik S.B."/>
            <person name="Logsdon J.M. Jr."/>
            <person name="Henze K."/>
            <person name="Gupta A."/>
            <person name="Wang C.C."/>
            <person name="Dunne R.L."/>
            <person name="Upcroft J.A."/>
            <person name="Upcroft P."/>
            <person name="White O."/>
            <person name="Salzberg S.L."/>
            <person name="Tang P."/>
            <person name="Chiu C.-H."/>
            <person name="Lee Y.-S."/>
            <person name="Embley T.M."/>
            <person name="Coombs G.H."/>
            <person name="Mottram J.C."/>
            <person name="Tachezy J."/>
            <person name="Fraser-Liggett C.M."/>
            <person name="Johnson P.J."/>
        </authorList>
    </citation>
    <scope>NUCLEOTIDE SEQUENCE [LARGE SCALE GENOMIC DNA]</scope>
    <source>
        <strain evidence="9">G3</strain>
    </source>
</reference>
<evidence type="ECO:0000256" key="2">
    <source>
        <dbReference type="ARBA" id="ARBA00022679"/>
    </source>
</evidence>
<dbReference type="EMBL" id="DS113287">
    <property type="protein sequence ID" value="EAY13361.1"/>
    <property type="molecule type" value="Genomic_DNA"/>
</dbReference>
<dbReference type="Pfam" id="PF01529">
    <property type="entry name" value="DHHC"/>
    <property type="match status" value="1"/>
</dbReference>
<evidence type="ECO:0000256" key="7">
    <source>
        <dbReference type="RuleBase" id="RU079119"/>
    </source>
</evidence>
<dbReference type="PANTHER" id="PTHR22883:SF147">
    <property type="entry name" value="PALMITOYLTRANSFERASE"/>
    <property type="match status" value="1"/>
</dbReference>
<dbReference type="GO" id="GO:0016020">
    <property type="term" value="C:membrane"/>
    <property type="evidence" value="ECO:0007669"/>
    <property type="project" value="UniProtKB-SubCell"/>
</dbReference>
<proteinExistence type="inferred from homology"/>
<dbReference type="Proteomes" id="UP000001542">
    <property type="component" value="Unassembled WGS sequence"/>
</dbReference>
<accession>A2E212</accession>
<evidence type="ECO:0000256" key="5">
    <source>
        <dbReference type="ARBA" id="ARBA00023136"/>
    </source>
</evidence>
<dbReference type="OrthoDB" id="9909019at2759"/>
<dbReference type="VEuPathDB" id="TrichDB:TVAGG3_0035760"/>
<feature type="domain" description="Palmitoyltransferase DHHC" evidence="8">
    <location>
        <begin position="110"/>
        <end position="201"/>
    </location>
</feature>
<keyword evidence="5 7" id="KW-0472">Membrane</keyword>
<evidence type="ECO:0000313" key="10">
    <source>
        <dbReference type="Proteomes" id="UP000001542"/>
    </source>
</evidence>
<feature type="transmembrane region" description="Helical" evidence="7">
    <location>
        <begin position="20"/>
        <end position="44"/>
    </location>
</feature>
<organism evidence="9 10">
    <name type="scientific">Trichomonas vaginalis (strain ATCC PRA-98 / G3)</name>
    <dbReference type="NCBI Taxonomy" id="412133"/>
    <lineage>
        <taxon>Eukaryota</taxon>
        <taxon>Metamonada</taxon>
        <taxon>Parabasalia</taxon>
        <taxon>Trichomonadida</taxon>
        <taxon>Trichomonadidae</taxon>
        <taxon>Trichomonas</taxon>
    </lineage>
</organism>
<name>A2E212_TRIV3</name>
<evidence type="ECO:0000256" key="4">
    <source>
        <dbReference type="ARBA" id="ARBA00022989"/>
    </source>
</evidence>
<dbReference type="SMR" id="A2E212"/>
<dbReference type="InterPro" id="IPR039859">
    <property type="entry name" value="PFA4/ZDH16/20/ERF2-like"/>
</dbReference>
<evidence type="ECO:0000313" key="9">
    <source>
        <dbReference type="EMBL" id="EAY13361.1"/>
    </source>
</evidence>
<dbReference type="KEGG" id="tva:4771338"/>
<dbReference type="InterPro" id="IPR001594">
    <property type="entry name" value="Palmitoyltrfase_DHHC"/>
</dbReference>
<keyword evidence="6 7" id="KW-0012">Acyltransferase</keyword>
<feature type="transmembrane region" description="Helical" evidence="7">
    <location>
        <begin position="184"/>
        <end position="203"/>
    </location>
</feature>
<dbReference type="PROSITE" id="PS50216">
    <property type="entry name" value="DHHC"/>
    <property type="match status" value="1"/>
</dbReference>
<dbReference type="GO" id="GO:0005794">
    <property type="term" value="C:Golgi apparatus"/>
    <property type="evidence" value="ECO:0000318"/>
    <property type="project" value="GO_Central"/>
</dbReference>